<sequence length="241" mass="27382">QVLVSYLYIALNSILSCLIIANEWRGFGTRRKTLRVSAPVGIQRSSYFISMPLRYSLPIMAIFAAEHWLLSQATFVIGIVIQDWNLYNTYHAHITTSGFSIMPCIFGFLVGSLIPLLLIVIGIVKKFPAKSAMPLVVSCSAAISANCHRPDKDIDAWRLPVRWGIIDTEEYGARICSFTTLRDVKLPEKSDIIRGRADPKREKRRILSVLRRWWRTVGRLRRKGIDNTQILHSKEAGRKTA</sequence>
<organism evidence="2 3">
    <name type="scientific">Hyaloscypha bicolor E</name>
    <dbReference type="NCBI Taxonomy" id="1095630"/>
    <lineage>
        <taxon>Eukaryota</taxon>
        <taxon>Fungi</taxon>
        <taxon>Dikarya</taxon>
        <taxon>Ascomycota</taxon>
        <taxon>Pezizomycotina</taxon>
        <taxon>Leotiomycetes</taxon>
        <taxon>Helotiales</taxon>
        <taxon>Hyaloscyphaceae</taxon>
        <taxon>Hyaloscypha</taxon>
        <taxon>Hyaloscypha bicolor</taxon>
    </lineage>
</organism>
<keyword evidence="3" id="KW-1185">Reference proteome</keyword>
<protein>
    <submittedName>
        <fullName evidence="2">Uncharacterized protein</fullName>
    </submittedName>
</protein>
<reference evidence="2 3" key="1">
    <citation type="submission" date="2016-04" db="EMBL/GenBank/DDBJ databases">
        <title>A degradative enzymes factory behind the ericoid mycorrhizal symbiosis.</title>
        <authorList>
            <consortium name="DOE Joint Genome Institute"/>
            <person name="Martino E."/>
            <person name="Morin E."/>
            <person name="Grelet G."/>
            <person name="Kuo A."/>
            <person name="Kohler A."/>
            <person name="Daghino S."/>
            <person name="Barry K."/>
            <person name="Choi C."/>
            <person name="Cichocki N."/>
            <person name="Clum A."/>
            <person name="Copeland A."/>
            <person name="Hainaut M."/>
            <person name="Haridas S."/>
            <person name="Labutti K."/>
            <person name="Lindquist E."/>
            <person name="Lipzen A."/>
            <person name="Khouja H.-R."/>
            <person name="Murat C."/>
            <person name="Ohm R."/>
            <person name="Olson A."/>
            <person name="Spatafora J."/>
            <person name="Veneault-Fourrey C."/>
            <person name="Henrissat B."/>
            <person name="Grigoriev I."/>
            <person name="Martin F."/>
            <person name="Perotto S."/>
        </authorList>
    </citation>
    <scope>NUCLEOTIDE SEQUENCE [LARGE SCALE GENOMIC DNA]</scope>
    <source>
        <strain evidence="2 3">E</strain>
    </source>
</reference>
<dbReference type="PANTHER" id="PTHR35395:SF1">
    <property type="entry name" value="DUF6536 DOMAIN-CONTAINING PROTEIN"/>
    <property type="match status" value="1"/>
</dbReference>
<dbReference type="STRING" id="1095630.A0A2J6TDP7"/>
<dbReference type="EMBL" id="KZ613786">
    <property type="protein sequence ID" value="PMD61156.1"/>
    <property type="molecule type" value="Genomic_DNA"/>
</dbReference>
<keyword evidence="1" id="KW-0472">Membrane</keyword>
<feature type="transmembrane region" description="Helical" evidence="1">
    <location>
        <begin position="6"/>
        <end position="24"/>
    </location>
</feature>
<accession>A0A2J6TDP7</accession>
<dbReference type="RefSeq" id="XP_024738060.1">
    <property type="nucleotide sequence ID" value="XM_024874574.1"/>
</dbReference>
<evidence type="ECO:0000313" key="2">
    <source>
        <dbReference type="EMBL" id="PMD61156.1"/>
    </source>
</evidence>
<keyword evidence="1" id="KW-0812">Transmembrane</keyword>
<feature type="non-terminal residue" evidence="2">
    <location>
        <position position="1"/>
    </location>
</feature>
<evidence type="ECO:0000256" key="1">
    <source>
        <dbReference type="SAM" id="Phobius"/>
    </source>
</evidence>
<dbReference type="AlphaFoldDB" id="A0A2J6TDP7"/>
<dbReference type="InParanoid" id="A0A2J6TDP7"/>
<dbReference type="PANTHER" id="PTHR35395">
    <property type="entry name" value="DUF6536 DOMAIN-CONTAINING PROTEIN"/>
    <property type="match status" value="1"/>
</dbReference>
<name>A0A2J6TDP7_9HELO</name>
<evidence type="ECO:0000313" key="3">
    <source>
        <dbReference type="Proteomes" id="UP000235371"/>
    </source>
</evidence>
<proteinExistence type="predicted"/>
<gene>
    <name evidence="2" type="ORF">K444DRAFT_526795</name>
</gene>
<dbReference type="OrthoDB" id="5429634at2759"/>
<feature type="transmembrane region" description="Helical" evidence="1">
    <location>
        <begin position="55"/>
        <end position="80"/>
    </location>
</feature>
<feature type="transmembrane region" description="Helical" evidence="1">
    <location>
        <begin position="100"/>
        <end position="124"/>
    </location>
</feature>
<dbReference type="GeneID" id="36582654"/>
<dbReference type="Proteomes" id="UP000235371">
    <property type="component" value="Unassembled WGS sequence"/>
</dbReference>
<keyword evidence="1" id="KW-1133">Transmembrane helix</keyword>